<dbReference type="AlphaFoldDB" id="A0AA36GUH1"/>
<reference evidence="1" key="1">
    <citation type="submission" date="2023-07" db="EMBL/GenBank/DDBJ databases">
        <authorList>
            <consortium name="CYATHOMIX"/>
        </authorList>
    </citation>
    <scope>NUCLEOTIDE SEQUENCE</scope>
    <source>
        <strain evidence="1">N/A</strain>
    </source>
</reference>
<comment type="caution">
    <text evidence="1">The sequence shown here is derived from an EMBL/GenBank/DDBJ whole genome shotgun (WGS) entry which is preliminary data.</text>
</comment>
<evidence type="ECO:0000313" key="1">
    <source>
        <dbReference type="EMBL" id="CAJ0598524.1"/>
    </source>
</evidence>
<sequence length="79" mass="8927">MTPYLAACRSIIDRDHESATAIGGLYVCVCDLYQHSFSVQGLTTVGMSWKEKLHVGREFLDIIDFRSFSIDFAQSYMAL</sequence>
<name>A0AA36GUH1_CYLNA</name>
<organism evidence="1 2">
    <name type="scientific">Cylicocyclus nassatus</name>
    <name type="common">Nematode worm</name>
    <dbReference type="NCBI Taxonomy" id="53992"/>
    <lineage>
        <taxon>Eukaryota</taxon>
        <taxon>Metazoa</taxon>
        <taxon>Ecdysozoa</taxon>
        <taxon>Nematoda</taxon>
        <taxon>Chromadorea</taxon>
        <taxon>Rhabditida</taxon>
        <taxon>Rhabditina</taxon>
        <taxon>Rhabditomorpha</taxon>
        <taxon>Strongyloidea</taxon>
        <taxon>Strongylidae</taxon>
        <taxon>Cylicocyclus</taxon>
    </lineage>
</organism>
<protein>
    <submittedName>
        <fullName evidence="1">Uncharacterized protein</fullName>
    </submittedName>
</protein>
<dbReference type="Proteomes" id="UP001176961">
    <property type="component" value="Unassembled WGS sequence"/>
</dbReference>
<proteinExistence type="predicted"/>
<dbReference type="EMBL" id="CATQJL010000223">
    <property type="protein sequence ID" value="CAJ0598524.1"/>
    <property type="molecule type" value="Genomic_DNA"/>
</dbReference>
<accession>A0AA36GUH1</accession>
<evidence type="ECO:0000313" key="2">
    <source>
        <dbReference type="Proteomes" id="UP001176961"/>
    </source>
</evidence>
<gene>
    <name evidence="1" type="ORF">CYNAS_LOCUS10507</name>
</gene>
<keyword evidence="2" id="KW-1185">Reference proteome</keyword>